<gene>
    <name evidence="1" type="ORF">PAXRUDRAFT_830327</name>
</gene>
<dbReference type="AlphaFoldDB" id="A0A0D0DTQ8"/>
<name>A0A0D0DTQ8_9AGAM</name>
<keyword evidence="2" id="KW-1185">Reference proteome</keyword>
<protein>
    <submittedName>
        <fullName evidence="1">Uncharacterized protein</fullName>
    </submittedName>
</protein>
<accession>A0A0D0DTQ8</accession>
<reference evidence="2" key="2">
    <citation type="submission" date="2015-01" db="EMBL/GenBank/DDBJ databases">
        <title>Evolutionary Origins and Diversification of the Mycorrhizal Mutualists.</title>
        <authorList>
            <consortium name="DOE Joint Genome Institute"/>
            <consortium name="Mycorrhizal Genomics Consortium"/>
            <person name="Kohler A."/>
            <person name="Kuo A."/>
            <person name="Nagy L.G."/>
            <person name="Floudas D."/>
            <person name="Copeland A."/>
            <person name="Barry K.W."/>
            <person name="Cichocki N."/>
            <person name="Veneault-Fourrey C."/>
            <person name="LaButti K."/>
            <person name="Lindquist E.A."/>
            <person name="Lipzen A."/>
            <person name="Lundell T."/>
            <person name="Morin E."/>
            <person name="Murat C."/>
            <person name="Riley R."/>
            <person name="Ohm R."/>
            <person name="Sun H."/>
            <person name="Tunlid A."/>
            <person name="Henrissat B."/>
            <person name="Grigoriev I.V."/>
            <person name="Hibbett D.S."/>
            <person name="Martin F."/>
        </authorList>
    </citation>
    <scope>NUCLEOTIDE SEQUENCE [LARGE SCALE GENOMIC DNA]</scope>
    <source>
        <strain evidence="2">Ve08.2h10</strain>
    </source>
</reference>
<sequence length="67" mass="7716">MGMKFLWFLKNEHGLRYSVSLVVSYYAWKAGGHMVEGTEQVLHVITYFMSMVFGSIDSESDVEFLCL</sequence>
<dbReference type="Proteomes" id="UP000054538">
    <property type="component" value="Unassembled WGS sequence"/>
</dbReference>
<proteinExistence type="predicted"/>
<organism evidence="1 2">
    <name type="scientific">Paxillus rubicundulus Ve08.2h10</name>
    <dbReference type="NCBI Taxonomy" id="930991"/>
    <lineage>
        <taxon>Eukaryota</taxon>
        <taxon>Fungi</taxon>
        <taxon>Dikarya</taxon>
        <taxon>Basidiomycota</taxon>
        <taxon>Agaricomycotina</taxon>
        <taxon>Agaricomycetes</taxon>
        <taxon>Agaricomycetidae</taxon>
        <taxon>Boletales</taxon>
        <taxon>Paxilineae</taxon>
        <taxon>Paxillaceae</taxon>
        <taxon>Paxillus</taxon>
    </lineage>
</organism>
<evidence type="ECO:0000313" key="2">
    <source>
        <dbReference type="Proteomes" id="UP000054538"/>
    </source>
</evidence>
<dbReference type="EMBL" id="KN825321">
    <property type="protein sequence ID" value="KIK92046.1"/>
    <property type="molecule type" value="Genomic_DNA"/>
</dbReference>
<dbReference type="HOGENOM" id="CLU_2813152_0_0_1"/>
<evidence type="ECO:0000313" key="1">
    <source>
        <dbReference type="EMBL" id="KIK92046.1"/>
    </source>
</evidence>
<reference evidence="1 2" key="1">
    <citation type="submission" date="2014-04" db="EMBL/GenBank/DDBJ databases">
        <authorList>
            <consortium name="DOE Joint Genome Institute"/>
            <person name="Kuo A."/>
            <person name="Kohler A."/>
            <person name="Jargeat P."/>
            <person name="Nagy L.G."/>
            <person name="Floudas D."/>
            <person name="Copeland A."/>
            <person name="Barry K.W."/>
            <person name="Cichocki N."/>
            <person name="Veneault-Fourrey C."/>
            <person name="LaButti K."/>
            <person name="Lindquist E.A."/>
            <person name="Lipzen A."/>
            <person name="Lundell T."/>
            <person name="Morin E."/>
            <person name="Murat C."/>
            <person name="Sun H."/>
            <person name="Tunlid A."/>
            <person name="Henrissat B."/>
            <person name="Grigoriev I.V."/>
            <person name="Hibbett D.S."/>
            <person name="Martin F."/>
            <person name="Nordberg H.P."/>
            <person name="Cantor M.N."/>
            <person name="Hua S.X."/>
        </authorList>
    </citation>
    <scope>NUCLEOTIDE SEQUENCE [LARGE SCALE GENOMIC DNA]</scope>
    <source>
        <strain evidence="1 2">Ve08.2h10</strain>
    </source>
</reference>
<dbReference type="InParanoid" id="A0A0D0DTQ8"/>